<evidence type="ECO:0000313" key="3">
    <source>
        <dbReference type="EMBL" id="OMF11424.1"/>
    </source>
</evidence>
<dbReference type="Proteomes" id="UP000187134">
    <property type="component" value="Unassembled WGS sequence"/>
</dbReference>
<gene>
    <name evidence="3" type="ORF">BK131_20950</name>
    <name evidence="2" type="ORF">PAHA3_5709</name>
    <name evidence="4" type="ORF">V6668_24390</name>
</gene>
<evidence type="ECO:0000259" key="1">
    <source>
        <dbReference type="Pfam" id="PF00462"/>
    </source>
</evidence>
<reference evidence="5" key="2">
    <citation type="submission" date="2016-01" db="EMBL/GenBank/DDBJ databases">
        <title>Draft Genome Sequence of Paenibacillus amylolyticus Heshi-A3 that Was Isolated from Fermented Rice Bran with Aging Salted Mackerel, Which Was Named Heshiko as Traditional Fermented Seafood in Japan.</title>
        <authorList>
            <person name="Akuzawa S."/>
            <person name="Nakagawa J."/>
            <person name="Kanekatsu T."/>
            <person name="Kubota E."/>
            <person name="Ohtake R."/>
            <person name="Suzuki T."/>
            <person name="Kanesaki Y."/>
        </authorList>
    </citation>
    <scope>NUCLEOTIDE SEQUENCE [LARGE SCALE GENOMIC DNA]</scope>
    <source>
        <strain evidence="5">Heshi-A3</strain>
    </source>
</reference>
<sequence length="92" mass="10129">MSSSTKKVVLWSKTGCHFCGEVKAFLTERNQPFENIEVQGNDVLRDVLEAKYGIRHVPVIEVGGDGKFEALLEPDLEKLAELLARADEAAAV</sequence>
<protein>
    <submittedName>
        <fullName evidence="4">Glutaredoxin family protein</fullName>
    </submittedName>
    <submittedName>
        <fullName evidence="3">NrdH-redoxin</fullName>
    </submittedName>
    <submittedName>
        <fullName evidence="2">YtnI-like protein</fullName>
    </submittedName>
</protein>
<dbReference type="SUPFAM" id="SSF52833">
    <property type="entry name" value="Thioredoxin-like"/>
    <property type="match status" value="1"/>
</dbReference>
<evidence type="ECO:0000313" key="2">
    <source>
        <dbReference type="EMBL" id="GAS85575.1"/>
    </source>
</evidence>
<evidence type="ECO:0000313" key="6">
    <source>
        <dbReference type="Proteomes" id="UP000187134"/>
    </source>
</evidence>
<dbReference type="EMBL" id="MRTJ01000010">
    <property type="protein sequence ID" value="OMF11424.1"/>
    <property type="molecule type" value="Genomic_DNA"/>
</dbReference>
<evidence type="ECO:0000313" key="4">
    <source>
        <dbReference type="EMBL" id="WWP19577.1"/>
    </source>
</evidence>
<feature type="domain" description="Glutaredoxin" evidence="1">
    <location>
        <begin position="8"/>
        <end position="65"/>
    </location>
</feature>
<organism evidence="2 5">
    <name type="scientific">Paenibacillus amylolyticus</name>
    <dbReference type="NCBI Taxonomy" id="1451"/>
    <lineage>
        <taxon>Bacteria</taxon>
        <taxon>Bacillati</taxon>
        <taxon>Bacillota</taxon>
        <taxon>Bacilli</taxon>
        <taxon>Bacillales</taxon>
        <taxon>Paenibacillaceae</taxon>
        <taxon>Paenibacillus</taxon>
    </lineage>
</organism>
<name>A0A117I3M8_PAEAM</name>
<dbReference type="EMBL" id="BCNV01000011">
    <property type="protein sequence ID" value="GAS85575.1"/>
    <property type="molecule type" value="Genomic_DNA"/>
</dbReference>
<dbReference type="CDD" id="cd02976">
    <property type="entry name" value="NrdH"/>
    <property type="match status" value="1"/>
</dbReference>
<reference evidence="2 5" key="1">
    <citation type="journal article" date="2016" name="Genome Announc.">
        <title>Draft Genome Sequence of Paenibacillus amylolyticus Heshi-A3, Isolated from Fermented Rice Bran in a Japanese Fermented Seafood Dish.</title>
        <authorList>
            <person name="Akuzawa S."/>
            <person name="Nagaoka J."/>
            <person name="Kanekatsu M."/>
            <person name="Kubota E."/>
            <person name="Ohtake R."/>
            <person name="Suzuki T."/>
            <person name="Kanesaki Y."/>
        </authorList>
    </citation>
    <scope>NUCLEOTIDE SEQUENCE [LARGE SCALE GENOMIC DNA]</scope>
    <source>
        <strain evidence="2 5">Heshi-A3</strain>
    </source>
</reference>
<accession>A0A117I3M8</accession>
<reference evidence="3 6" key="3">
    <citation type="submission" date="2016-11" db="EMBL/GenBank/DDBJ databases">
        <title>Paenibacillus species isolates.</title>
        <authorList>
            <person name="Beno S.M."/>
        </authorList>
    </citation>
    <scope>NUCLEOTIDE SEQUENCE [LARGE SCALE GENOMIC DNA]</scope>
    <source>
        <strain evidence="3 6">FSL H8-0246</strain>
    </source>
</reference>
<dbReference type="Proteomes" id="UP001364764">
    <property type="component" value="Chromosome"/>
</dbReference>
<dbReference type="GeneID" id="32219328"/>
<dbReference type="OrthoDB" id="2192230at2"/>
<dbReference type="AlphaFoldDB" id="A0A117I3M8"/>
<dbReference type="InterPro" id="IPR002109">
    <property type="entry name" value="Glutaredoxin"/>
</dbReference>
<reference evidence="4 7" key="4">
    <citation type="submission" date="2024-02" db="EMBL/GenBank/DDBJ databases">
        <title>Complete sequences of two Paenibacillus sp. strains and one Lysinibacillus strain isolated from the environment on STAA medium highlight biotechnological potential.</title>
        <authorList>
            <person name="Attere S.A."/>
            <person name="Piche L.C."/>
            <person name="Intertaglia L."/>
            <person name="Lami R."/>
            <person name="Charette S.J."/>
            <person name="Vincent A.T."/>
        </authorList>
    </citation>
    <scope>NUCLEOTIDE SEQUENCE [LARGE SCALE GENOMIC DNA]</scope>
    <source>
        <strain evidence="4 7">Y5S-7</strain>
    </source>
</reference>
<dbReference type="PROSITE" id="PS51354">
    <property type="entry name" value="GLUTAREDOXIN_2"/>
    <property type="match status" value="1"/>
</dbReference>
<dbReference type="RefSeq" id="WP_036605813.1">
    <property type="nucleotide sequence ID" value="NZ_BCNV01000011.1"/>
</dbReference>
<evidence type="ECO:0000313" key="5">
    <source>
        <dbReference type="Proteomes" id="UP000069697"/>
    </source>
</evidence>
<dbReference type="GeneID" id="93478677"/>
<proteinExistence type="predicted"/>
<evidence type="ECO:0000313" key="7">
    <source>
        <dbReference type="Proteomes" id="UP001364764"/>
    </source>
</evidence>
<dbReference type="Proteomes" id="UP000069697">
    <property type="component" value="Unassembled WGS sequence"/>
</dbReference>
<dbReference type="Gene3D" id="3.40.30.10">
    <property type="entry name" value="Glutaredoxin"/>
    <property type="match status" value="1"/>
</dbReference>
<dbReference type="EMBL" id="CP145892">
    <property type="protein sequence ID" value="WWP19577.1"/>
    <property type="molecule type" value="Genomic_DNA"/>
</dbReference>
<dbReference type="Pfam" id="PF00462">
    <property type="entry name" value="Glutaredoxin"/>
    <property type="match status" value="1"/>
</dbReference>
<dbReference type="InterPro" id="IPR036249">
    <property type="entry name" value="Thioredoxin-like_sf"/>
</dbReference>